<feature type="repeat" description="ANK" evidence="3">
    <location>
        <begin position="1147"/>
        <end position="1179"/>
    </location>
</feature>
<evidence type="ECO:0000256" key="4">
    <source>
        <dbReference type="SAM" id="MobiDB-lite"/>
    </source>
</evidence>
<feature type="repeat" description="ANK" evidence="3">
    <location>
        <begin position="383"/>
        <end position="412"/>
    </location>
</feature>
<dbReference type="InterPro" id="IPR051631">
    <property type="entry name" value="Ankyrin-KH/SAM_domain"/>
</dbReference>
<keyword evidence="5" id="KW-1133">Transmembrane helix</keyword>
<dbReference type="SMART" id="SM00248">
    <property type="entry name" value="ANK"/>
    <property type="match status" value="27"/>
</dbReference>
<dbReference type="InterPro" id="IPR002110">
    <property type="entry name" value="Ankyrin_rpt"/>
</dbReference>
<feature type="repeat" description="ANK" evidence="3">
    <location>
        <begin position="913"/>
        <end position="942"/>
    </location>
</feature>
<dbReference type="Pfam" id="PF12796">
    <property type="entry name" value="Ank_2"/>
    <property type="match status" value="7"/>
</dbReference>
<comment type="caution">
    <text evidence="6">The sequence shown here is derived from an EMBL/GenBank/DDBJ whole genome shotgun (WGS) entry which is preliminary data.</text>
</comment>
<feature type="repeat" description="ANK" evidence="3">
    <location>
        <begin position="943"/>
        <end position="975"/>
    </location>
</feature>
<gene>
    <name evidence="6" type="ORF">N7505_011451</name>
</gene>
<dbReference type="PANTHER" id="PTHR23206">
    <property type="entry name" value="MASK PROTEIN"/>
    <property type="match status" value="1"/>
</dbReference>
<feature type="repeat" description="ANK" evidence="3">
    <location>
        <begin position="149"/>
        <end position="181"/>
    </location>
</feature>
<evidence type="ECO:0000313" key="7">
    <source>
        <dbReference type="Proteomes" id="UP001220256"/>
    </source>
</evidence>
<feature type="repeat" description="ANK" evidence="3">
    <location>
        <begin position="1043"/>
        <end position="1075"/>
    </location>
</feature>
<feature type="region of interest" description="Disordered" evidence="4">
    <location>
        <begin position="1203"/>
        <end position="1361"/>
    </location>
</feature>
<dbReference type="Gene3D" id="1.25.40.20">
    <property type="entry name" value="Ankyrin repeat-containing domain"/>
    <property type="match status" value="5"/>
</dbReference>
<dbReference type="PROSITE" id="PS50297">
    <property type="entry name" value="ANK_REP_REGION"/>
    <property type="match status" value="12"/>
</dbReference>
<keyword evidence="7" id="KW-1185">Reference proteome</keyword>
<feature type="transmembrane region" description="Helical" evidence="5">
    <location>
        <begin position="1374"/>
        <end position="1406"/>
    </location>
</feature>
<evidence type="ECO:0000256" key="2">
    <source>
        <dbReference type="ARBA" id="ARBA00023043"/>
    </source>
</evidence>
<dbReference type="Pfam" id="PF13637">
    <property type="entry name" value="Ank_4"/>
    <property type="match status" value="1"/>
</dbReference>
<evidence type="ECO:0000256" key="1">
    <source>
        <dbReference type="ARBA" id="ARBA00022737"/>
    </source>
</evidence>
<evidence type="ECO:0000256" key="3">
    <source>
        <dbReference type="PROSITE-ProRule" id="PRU00023"/>
    </source>
</evidence>
<protein>
    <submittedName>
        <fullName evidence="6">Uncharacterized protein</fullName>
    </submittedName>
</protein>
<feature type="compositionally biased region" description="Basic residues" evidence="4">
    <location>
        <begin position="1220"/>
        <end position="1234"/>
    </location>
</feature>
<keyword evidence="2 3" id="KW-0040">ANK repeat</keyword>
<organism evidence="6 7">
    <name type="scientific">Penicillium chrysogenum</name>
    <name type="common">Penicillium notatum</name>
    <dbReference type="NCBI Taxonomy" id="5076"/>
    <lineage>
        <taxon>Eukaryota</taxon>
        <taxon>Fungi</taxon>
        <taxon>Dikarya</taxon>
        <taxon>Ascomycota</taxon>
        <taxon>Pezizomycotina</taxon>
        <taxon>Eurotiomycetes</taxon>
        <taxon>Eurotiomycetidae</taxon>
        <taxon>Eurotiales</taxon>
        <taxon>Aspergillaceae</taxon>
        <taxon>Penicillium</taxon>
        <taxon>Penicillium chrysogenum species complex</taxon>
    </lineage>
</organism>
<evidence type="ECO:0000256" key="5">
    <source>
        <dbReference type="SAM" id="Phobius"/>
    </source>
</evidence>
<feature type="compositionally biased region" description="Polar residues" evidence="4">
    <location>
        <begin position="1249"/>
        <end position="1264"/>
    </location>
</feature>
<reference evidence="6 7" key="1">
    <citation type="journal article" date="2023" name="IMA Fungus">
        <title>Comparative genomic study of the Penicillium genus elucidates a diverse pangenome and 15 lateral gene transfer events.</title>
        <authorList>
            <person name="Petersen C."/>
            <person name="Sorensen T."/>
            <person name="Nielsen M.R."/>
            <person name="Sondergaard T.E."/>
            <person name="Sorensen J.L."/>
            <person name="Fitzpatrick D.A."/>
            <person name="Frisvad J.C."/>
            <person name="Nielsen K.L."/>
        </authorList>
    </citation>
    <scope>NUCLEOTIDE SEQUENCE [LARGE SCALE GENOMIC DNA]</scope>
    <source>
        <strain evidence="6 7">IBT 3361</strain>
    </source>
</reference>
<dbReference type="Proteomes" id="UP001220256">
    <property type="component" value="Unassembled WGS sequence"/>
</dbReference>
<feature type="compositionally biased region" description="Low complexity" evidence="4">
    <location>
        <begin position="1267"/>
        <end position="1285"/>
    </location>
</feature>
<feature type="repeat" description="ANK" evidence="3">
    <location>
        <begin position="83"/>
        <end position="115"/>
    </location>
</feature>
<sequence length="1419" mass="151851">MQTIHDALDGLSQERPWFKSWLPEIKPASLLVLTWDDPHKDKIMQSLSSPATSFFTACAFGFTKVVRHCIQSNGNLICQVNDTGATGLHLAAEYGHEEIAKVLCKAGADLNPTDTDGETPLIRAAVGGYEGLVLMLLKEGASIHAQGRRYGTALHGAALNDHLDVVKILLSHGAGINITAGQFSTALHAACLRGKVMVVNWLLNSGADANAPGGATNKAQDKTTPGPTVEGSFLVAAQYILESKRVAGARNPHVSSHSRNEQIFQLSLDRHVDVNTLAEGFGPPLHIAARAGHDAVVNILLSHPGVSSNCQGGEYGSALQAAAAAGRTSIVRQLLTAKADPNMQAGRYGTALAAACRQANLGLAELLLQSDAAVNVQGGVYGSALHAACRSGNHLLVQRLLEAGADVNLIGGDYCTALQAASRDGYDVIVHILLQHGANVNVQGGSFGSALRAAAVGGHPRVVEMLCEAKAEVEGGLQMACLGGHQAVAEILLARGADLNGSSDGLDTPLQAAMAGRHHSLARWLLEKGAKATDSSGIRGTSLQLAALAGEAELVGIFLEQGADPWKKNDGLDMKVIEKLGIKLPTGGYPTYPIVLAAAGGHSQVVTLLLDALPPNVFTSSDHNDRRSDQSDTARSRPKYALRSALCMALDTSHETVVNLLLDRDVPFDLATVEHACRVSKPSVVISLLRMQDPLTSEQDRYMNGIRAISKAALHKRLGVVELLLPLAIQSERFVPTDLEEALHNAVSCKDLEIVNKLLHCGASPTIQSDPLWQSDLADEHEETLQTPLDRQEEVAISRNDHCKALQTAAYNGAEDSVILLLAGGVDVNIEGGHYGTAVQAAAAGGHETIVERLISAGAELFSQGGEPKYYGKRNFIKQWTTGSSTEIRARYETIKRKFEATSIRKQCGLYGTALQAAARSGNANIVAMLIKAGADVNDIDSLGQTPLHRAAYYKHLDVITCLIENGADIEAIDSEGYSPVLFAAQMGDREIFECLFASATKSFTSTNSAVMKQRSLHLASQHGNIDIIKYLIPEQIHSVDEKGRTALFIAASNGQCSTVRFLIENGSDILCRDRKQRTALHLAAASGHDDVARLLLTSGSDILAVDNRGWSALHCAAAAGRSKVRSSKVVYLLMERGVPPNIQDFSGKIALHLAVSSRNSETVTILLNNRANINAKTNDGETPIGLSLQTGDDHLRDLLIRYGATNPSNTERSVESRSLRRGGAHRSLRRGGARRSSPASEPFPDAVTENSASHPRSNNSSETADGFFFSSSSQGSGFPSTTSTVNDSQDDERMGSDARDDERTASDARDDERMGSDARDDERTGSDARDDERTGSDDERTGSDARDDERTDNDGEDKHDADDMIKMMMGVNMVVLTIMMIMMLAILLVTTAMVVTITMMMWTMLGMIMLRWTMMIVS</sequence>
<feature type="repeat" description="ANK" evidence="3">
    <location>
        <begin position="1076"/>
        <end position="1108"/>
    </location>
</feature>
<feature type="repeat" description="ANK" evidence="3">
    <location>
        <begin position="413"/>
        <end position="445"/>
    </location>
</feature>
<dbReference type="EMBL" id="JAPVEB010000010">
    <property type="protein sequence ID" value="KAJ5256300.1"/>
    <property type="molecule type" value="Genomic_DNA"/>
</dbReference>
<feature type="compositionally biased region" description="Basic and acidic residues" evidence="4">
    <location>
        <begin position="1292"/>
        <end position="1361"/>
    </location>
</feature>
<dbReference type="SUPFAM" id="SSF48403">
    <property type="entry name" value="Ankyrin repeat"/>
    <property type="match status" value="5"/>
</dbReference>
<name>A0ABQ8W6J1_PENCH</name>
<dbReference type="PANTHER" id="PTHR23206:SF7">
    <property type="entry name" value="PROTEIN KINASE DOMAIN-CONTAINING PROTEIN"/>
    <property type="match status" value="1"/>
</dbReference>
<dbReference type="Pfam" id="PF00023">
    <property type="entry name" value="Ank"/>
    <property type="match status" value="3"/>
</dbReference>
<feature type="repeat" description="ANK" evidence="3">
    <location>
        <begin position="182"/>
        <end position="214"/>
    </location>
</feature>
<keyword evidence="1" id="KW-0677">Repeat</keyword>
<feature type="repeat" description="ANK" evidence="3">
    <location>
        <begin position="1109"/>
        <end position="1146"/>
    </location>
</feature>
<dbReference type="InterPro" id="IPR036770">
    <property type="entry name" value="Ankyrin_rpt-contain_sf"/>
</dbReference>
<dbReference type="PROSITE" id="PS50088">
    <property type="entry name" value="ANK_REPEAT"/>
    <property type="match status" value="13"/>
</dbReference>
<keyword evidence="5" id="KW-0472">Membrane</keyword>
<proteinExistence type="predicted"/>
<keyword evidence="5" id="KW-0812">Transmembrane</keyword>
<dbReference type="PRINTS" id="PR01415">
    <property type="entry name" value="ANKYRIN"/>
</dbReference>
<feature type="repeat" description="ANK" evidence="3">
    <location>
        <begin position="116"/>
        <end position="148"/>
    </location>
</feature>
<feature type="repeat" description="ANK" evidence="3">
    <location>
        <begin position="477"/>
        <end position="504"/>
    </location>
</feature>
<accession>A0ABQ8W6J1</accession>
<evidence type="ECO:0000313" key="6">
    <source>
        <dbReference type="EMBL" id="KAJ5256300.1"/>
    </source>
</evidence>